<dbReference type="SMART" id="SM00450">
    <property type="entry name" value="RHOD"/>
    <property type="match status" value="1"/>
</dbReference>
<keyword evidence="3" id="KW-0808">Transferase</keyword>
<dbReference type="CDD" id="cd00158">
    <property type="entry name" value="RHOD"/>
    <property type="match status" value="1"/>
</dbReference>
<sequence length="136" mass="15274">MERFVEFFVNHYILASAFFGLITAYFIVEIQRGGRKVSAQLLTQMVNKQKALVIDLRDPNEFKQGHITGSQNIPYAKISDKNQTFPKDRPIIFVCQLGQVAGAAAKQLKSQGVMDVYKLEGGITNWKALSLPLVKK</sequence>
<keyword evidence="1" id="KW-0812">Transmembrane</keyword>
<keyword evidence="1" id="KW-0472">Membrane</keyword>
<gene>
    <name evidence="3" type="ORF">C8N29_10762</name>
</gene>
<protein>
    <submittedName>
        <fullName evidence="3">Rhodanese-related sulfurtransferase</fullName>
    </submittedName>
</protein>
<dbReference type="Pfam" id="PF00581">
    <property type="entry name" value="Rhodanese"/>
    <property type="match status" value="1"/>
</dbReference>
<name>A0A2T5IZ86_9GAMM</name>
<evidence type="ECO:0000256" key="1">
    <source>
        <dbReference type="SAM" id="Phobius"/>
    </source>
</evidence>
<evidence type="ECO:0000259" key="2">
    <source>
        <dbReference type="PROSITE" id="PS50206"/>
    </source>
</evidence>
<dbReference type="PROSITE" id="PS50206">
    <property type="entry name" value="RHODANESE_3"/>
    <property type="match status" value="1"/>
</dbReference>
<dbReference type="EMBL" id="QAON01000007">
    <property type="protein sequence ID" value="PTQ89329.1"/>
    <property type="molecule type" value="Genomic_DNA"/>
</dbReference>
<dbReference type="PANTHER" id="PTHR43031">
    <property type="entry name" value="FAD-DEPENDENT OXIDOREDUCTASE"/>
    <property type="match status" value="1"/>
</dbReference>
<dbReference type="GO" id="GO:0016740">
    <property type="term" value="F:transferase activity"/>
    <property type="evidence" value="ECO:0007669"/>
    <property type="project" value="UniProtKB-KW"/>
</dbReference>
<dbReference type="Proteomes" id="UP000244223">
    <property type="component" value="Unassembled WGS sequence"/>
</dbReference>
<feature type="transmembrane region" description="Helical" evidence="1">
    <location>
        <begin position="12"/>
        <end position="28"/>
    </location>
</feature>
<accession>A0A2T5IZ86</accession>
<feature type="domain" description="Rhodanese" evidence="2">
    <location>
        <begin position="47"/>
        <end position="135"/>
    </location>
</feature>
<comment type="caution">
    <text evidence="3">The sequence shown here is derived from an EMBL/GenBank/DDBJ whole genome shotgun (WGS) entry which is preliminary data.</text>
</comment>
<dbReference type="InterPro" id="IPR050229">
    <property type="entry name" value="GlpE_sulfurtransferase"/>
</dbReference>
<dbReference type="OrthoDB" id="9808735at2"/>
<dbReference type="InterPro" id="IPR001763">
    <property type="entry name" value="Rhodanese-like_dom"/>
</dbReference>
<proteinExistence type="predicted"/>
<evidence type="ECO:0000313" key="4">
    <source>
        <dbReference type="Proteomes" id="UP000244223"/>
    </source>
</evidence>
<reference evidence="3 4" key="1">
    <citation type="submission" date="2018-04" db="EMBL/GenBank/DDBJ databases">
        <title>Genomic Encyclopedia of Archaeal and Bacterial Type Strains, Phase II (KMG-II): from individual species to whole genera.</title>
        <authorList>
            <person name="Goeker M."/>
        </authorList>
    </citation>
    <scope>NUCLEOTIDE SEQUENCE [LARGE SCALE GENOMIC DNA]</scope>
    <source>
        <strain evidence="3 4">DSM 5822</strain>
    </source>
</reference>
<dbReference type="RefSeq" id="WP_107865658.1">
    <property type="nucleotide sequence ID" value="NZ_QAON01000007.1"/>
</dbReference>
<dbReference type="InterPro" id="IPR036873">
    <property type="entry name" value="Rhodanese-like_dom_sf"/>
</dbReference>
<keyword evidence="1" id="KW-1133">Transmembrane helix</keyword>
<dbReference type="SUPFAM" id="SSF52821">
    <property type="entry name" value="Rhodanese/Cell cycle control phosphatase"/>
    <property type="match status" value="1"/>
</dbReference>
<organism evidence="3 4">
    <name type="scientific">Agitococcus lubricus</name>
    <dbReference type="NCBI Taxonomy" id="1077255"/>
    <lineage>
        <taxon>Bacteria</taxon>
        <taxon>Pseudomonadati</taxon>
        <taxon>Pseudomonadota</taxon>
        <taxon>Gammaproteobacteria</taxon>
        <taxon>Moraxellales</taxon>
        <taxon>Moraxellaceae</taxon>
        <taxon>Agitococcus</taxon>
    </lineage>
</organism>
<dbReference type="PANTHER" id="PTHR43031:SF18">
    <property type="entry name" value="RHODANESE-RELATED SULFURTRANSFERASES"/>
    <property type="match status" value="1"/>
</dbReference>
<dbReference type="AlphaFoldDB" id="A0A2T5IZ86"/>
<keyword evidence="4" id="KW-1185">Reference proteome</keyword>
<dbReference type="Gene3D" id="3.40.250.10">
    <property type="entry name" value="Rhodanese-like domain"/>
    <property type="match status" value="1"/>
</dbReference>
<evidence type="ECO:0000313" key="3">
    <source>
        <dbReference type="EMBL" id="PTQ89329.1"/>
    </source>
</evidence>